<sequence>LKFSILITPNEVYPHIEIDDPTKNPEAFRATISFIEGDPRVDCKIPDGIESNV</sequence>
<name>A0ACA9SC28_9GLOM</name>
<dbReference type="EMBL" id="CAJVQC010111031">
    <property type="protein sequence ID" value="CAG8835104.1"/>
    <property type="molecule type" value="Genomic_DNA"/>
</dbReference>
<gene>
    <name evidence="1" type="ORF">RPERSI_LOCUS29430</name>
</gene>
<comment type="caution">
    <text evidence="1">The sequence shown here is derived from an EMBL/GenBank/DDBJ whole genome shotgun (WGS) entry which is preliminary data.</text>
</comment>
<accession>A0ACA9SC28</accession>
<organism evidence="1 2">
    <name type="scientific">Racocetra persica</name>
    <dbReference type="NCBI Taxonomy" id="160502"/>
    <lineage>
        <taxon>Eukaryota</taxon>
        <taxon>Fungi</taxon>
        <taxon>Fungi incertae sedis</taxon>
        <taxon>Mucoromycota</taxon>
        <taxon>Glomeromycotina</taxon>
        <taxon>Glomeromycetes</taxon>
        <taxon>Diversisporales</taxon>
        <taxon>Gigasporaceae</taxon>
        <taxon>Racocetra</taxon>
    </lineage>
</organism>
<keyword evidence="2" id="KW-1185">Reference proteome</keyword>
<protein>
    <submittedName>
        <fullName evidence="1">30154_t:CDS:1</fullName>
    </submittedName>
</protein>
<dbReference type="Proteomes" id="UP000789920">
    <property type="component" value="Unassembled WGS sequence"/>
</dbReference>
<evidence type="ECO:0000313" key="1">
    <source>
        <dbReference type="EMBL" id="CAG8835104.1"/>
    </source>
</evidence>
<evidence type="ECO:0000313" key="2">
    <source>
        <dbReference type="Proteomes" id="UP000789920"/>
    </source>
</evidence>
<reference evidence="1" key="1">
    <citation type="submission" date="2021-06" db="EMBL/GenBank/DDBJ databases">
        <authorList>
            <person name="Kallberg Y."/>
            <person name="Tangrot J."/>
            <person name="Rosling A."/>
        </authorList>
    </citation>
    <scope>NUCLEOTIDE SEQUENCE</scope>
    <source>
        <strain evidence="1">MA461A</strain>
    </source>
</reference>
<proteinExistence type="predicted"/>
<feature type="non-terminal residue" evidence="1">
    <location>
        <position position="1"/>
    </location>
</feature>